<feature type="domain" description="Integrase catalytic" evidence="7">
    <location>
        <begin position="225"/>
        <end position="384"/>
    </location>
</feature>
<dbReference type="GO" id="GO:0003677">
    <property type="term" value="F:DNA binding"/>
    <property type="evidence" value="ECO:0007669"/>
    <property type="project" value="UniProtKB-KW"/>
</dbReference>
<dbReference type="Gene3D" id="1.10.10.60">
    <property type="entry name" value="Homeodomain-like"/>
    <property type="match status" value="1"/>
</dbReference>
<protein>
    <submittedName>
        <fullName evidence="8">IS30 family transposase</fullName>
    </submittedName>
</protein>
<dbReference type="InterPro" id="IPR053392">
    <property type="entry name" value="Transposase_IS30-like"/>
</dbReference>
<dbReference type="Pfam" id="PF00665">
    <property type="entry name" value="rve"/>
    <property type="match status" value="1"/>
</dbReference>
<dbReference type="EMBL" id="PGTZ01000006">
    <property type="protein sequence ID" value="PJI94828.1"/>
    <property type="molecule type" value="Genomic_DNA"/>
</dbReference>
<name>A0A2M8WV78_9MICO</name>
<dbReference type="GO" id="GO:0004803">
    <property type="term" value="F:transposase activity"/>
    <property type="evidence" value="ECO:0007669"/>
    <property type="project" value="InterPro"/>
</dbReference>
<comment type="function">
    <text evidence="1">Required for the transposition of the insertion element.</text>
</comment>
<evidence type="ECO:0000313" key="8">
    <source>
        <dbReference type="EMBL" id="PJI94828.1"/>
    </source>
</evidence>
<proteinExistence type="inferred from homology"/>
<dbReference type="Pfam" id="PF13936">
    <property type="entry name" value="HTH_38"/>
    <property type="match status" value="1"/>
</dbReference>
<dbReference type="GO" id="GO:0015074">
    <property type="term" value="P:DNA integration"/>
    <property type="evidence" value="ECO:0007669"/>
    <property type="project" value="InterPro"/>
</dbReference>
<organism evidence="8 9">
    <name type="scientific">Luteimicrobium subarcticum</name>
    <dbReference type="NCBI Taxonomy" id="620910"/>
    <lineage>
        <taxon>Bacteria</taxon>
        <taxon>Bacillati</taxon>
        <taxon>Actinomycetota</taxon>
        <taxon>Actinomycetes</taxon>
        <taxon>Micrococcales</taxon>
        <taxon>Luteimicrobium</taxon>
    </lineage>
</organism>
<evidence type="ECO:0000256" key="6">
    <source>
        <dbReference type="SAM" id="MobiDB-lite"/>
    </source>
</evidence>
<dbReference type="PANTHER" id="PTHR10948:SF23">
    <property type="entry name" value="TRANSPOSASE INSI FOR INSERTION SEQUENCE ELEMENT IS30A-RELATED"/>
    <property type="match status" value="1"/>
</dbReference>
<dbReference type="Gene3D" id="3.30.420.10">
    <property type="entry name" value="Ribonuclease H-like superfamily/Ribonuclease H"/>
    <property type="match status" value="1"/>
</dbReference>
<dbReference type="InterPro" id="IPR025246">
    <property type="entry name" value="IS30-like_HTH"/>
</dbReference>
<dbReference type="PROSITE" id="PS50994">
    <property type="entry name" value="INTEGRASE"/>
    <property type="match status" value="1"/>
</dbReference>
<dbReference type="InterPro" id="IPR036397">
    <property type="entry name" value="RNaseH_sf"/>
</dbReference>
<dbReference type="NCBIfam" id="NF033563">
    <property type="entry name" value="transpos_IS30"/>
    <property type="match status" value="1"/>
</dbReference>
<reference evidence="8 9" key="1">
    <citation type="submission" date="2017-11" db="EMBL/GenBank/DDBJ databases">
        <title>Genomic Encyclopedia of Archaeal and Bacterial Type Strains, Phase II (KMG-II): From Individual Species to Whole Genera.</title>
        <authorList>
            <person name="Goeker M."/>
        </authorList>
    </citation>
    <scope>NUCLEOTIDE SEQUENCE [LARGE SCALE GENOMIC DNA]</scope>
    <source>
        <strain evidence="8 9">DSM 22413</strain>
    </source>
</reference>
<dbReference type="InterPro" id="IPR012337">
    <property type="entry name" value="RNaseH-like_sf"/>
</dbReference>
<dbReference type="InterPro" id="IPR001584">
    <property type="entry name" value="Integrase_cat-core"/>
</dbReference>
<keyword evidence="5" id="KW-0233">DNA recombination</keyword>
<dbReference type="GO" id="GO:0006313">
    <property type="term" value="P:DNA transposition"/>
    <property type="evidence" value="ECO:0007669"/>
    <property type="project" value="InterPro"/>
</dbReference>
<sequence length="394" mass="44495">MELRARGWSIAGAARETGVSRSTGKNWSRGHKVYRKGKVVGFVPPLDPLVVREISGRFLTQDERIEIADLRRAGLSIRAVGARIGRSPSTVSRELRRNVHIRGGYRPFDAHRRAAARRARGRLRRVETVPRLREVVGELLAQRWSPQQISRYLRAKHHDDPSMWLCHESIYQAIYKHGSTLVRPSMVAAPRRSPLRTGREHRRAHRTGQERRPRFAQPMLSVHDRGFEPTDRSQAGHWEGDLIIGKGQGSAIATLVERQTRTVRLVHLSARDAETVATAITARMADLPADLMRSITWDQGTEMAQHPTITATLGAPVYFCDSHSPWQRGSNENMNGVLRQYFPKGTDLSIHSPEHLLAVENEINTRPRLVLEDHTPAELFAALLASSDQSVLRR</sequence>
<evidence type="ECO:0000256" key="5">
    <source>
        <dbReference type="ARBA" id="ARBA00023172"/>
    </source>
</evidence>
<keyword evidence="4" id="KW-0238">DNA-binding</keyword>
<evidence type="ECO:0000256" key="1">
    <source>
        <dbReference type="ARBA" id="ARBA00002190"/>
    </source>
</evidence>
<evidence type="ECO:0000256" key="2">
    <source>
        <dbReference type="ARBA" id="ARBA00006363"/>
    </source>
</evidence>
<dbReference type="Proteomes" id="UP000231586">
    <property type="component" value="Unassembled WGS sequence"/>
</dbReference>
<dbReference type="PANTHER" id="PTHR10948">
    <property type="entry name" value="TRANSPOSASE"/>
    <property type="match status" value="1"/>
</dbReference>
<dbReference type="InterPro" id="IPR051917">
    <property type="entry name" value="Transposase-Integrase"/>
</dbReference>
<evidence type="ECO:0000256" key="4">
    <source>
        <dbReference type="ARBA" id="ARBA00023125"/>
    </source>
</evidence>
<feature type="region of interest" description="Disordered" evidence="6">
    <location>
        <begin position="188"/>
        <end position="213"/>
    </location>
</feature>
<dbReference type="InterPro" id="IPR001598">
    <property type="entry name" value="Transposase_IS30_CS"/>
</dbReference>
<evidence type="ECO:0000259" key="7">
    <source>
        <dbReference type="PROSITE" id="PS50994"/>
    </source>
</evidence>
<comment type="caution">
    <text evidence="8">The sequence shown here is derived from an EMBL/GenBank/DDBJ whole genome shotgun (WGS) entry which is preliminary data.</text>
</comment>
<dbReference type="AlphaFoldDB" id="A0A2M8WV78"/>
<evidence type="ECO:0000256" key="3">
    <source>
        <dbReference type="ARBA" id="ARBA00022578"/>
    </source>
</evidence>
<accession>A0A2M8WV78</accession>
<dbReference type="SUPFAM" id="SSF53098">
    <property type="entry name" value="Ribonuclease H-like"/>
    <property type="match status" value="1"/>
</dbReference>
<dbReference type="GO" id="GO:0005829">
    <property type="term" value="C:cytosol"/>
    <property type="evidence" value="ECO:0007669"/>
    <property type="project" value="TreeGrafter"/>
</dbReference>
<dbReference type="OrthoDB" id="9803231at2"/>
<keyword evidence="9" id="KW-1185">Reference proteome</keyword>
<gene>
    <name evidence="8" type="ORF">CLV34_0676</name>
</gene>
<comment type="similarity">
    <text evidence="2">Belongs to the transposase IS30 family.</text>
</comment>
<dbReference type="PROSITE" id="PS01043">
    <property type="entry name" value="TRANSPOSASE_IS30"/>
    <property type="match status" value="1"/>
</dbReference>
<keyword evidence="3" id="KW-0815">Transposition</keyword>
<evidence type="ECO:0000313" key="9">
    <source>
        <dbReference type="Proteomes" id="UP000231586"/>
    </source>
</evidence>